<feature type="region of interest" description="Disordered" evidence="2">
    <location>
        <begin position="400"/>
        <end position="426"/>
    </location>
</feature>
<dbReference type="GO" id="GO:0036158">
    <property type="term" value="P:outer dynein arm assembly"/>
    <property type="evidence" value="ECO:0007669"/>
    <property type="project" value="InterPro"/>
</dbReference>
<dbReference type="SMART" id="SM00225">
    <property type="entry name" value="BTB"/>
    <property type="match status" value="1"/>
</dbReference>
<feature type="region of interest" description="Disordered" evidence="2">
    <location>
        <begin position="1346"/>
        <end position="1389"/>
    </location>
</feature>
<feature type="compositionally biased region" description="Basic and acidic residues" evidence="2">
    <location>
        <begin position="1354"/>
        <end position="1377"/>
    </location>
</feature>
<feature type="compositionally biased region" description="Basic residues" evidence="2">
    <location>
        <begin position="1378"/>
        <end position="1389"/>
    </location>
</feature>
<keyword evidence="1" id="KW-0175">Coiled coil</keyword>
<protein>
    <recommendedName>
        <fullName evidence="3">BTB domain-containing protein</fullName>
    </recommendedName>
</protein>
<feature type="coiled-coil region" evidence="1">
    <location>
        <begin position="997"/>
        <end position="1024"/>
    </location>
</feature>
<dbReference type="STRING" id="7739.C3YTZ5"/>
<evidence type="ECO:0000259" key="3">
    <source>
        <dbReference type="PROSITE" id="PS50097"/>
    </source>
</evidence>
<dbReference type="PANTHER" id="PTHR46518">
    <property type="entry name" value="COILED-COIL DOMAIN-CONTAINING PROTEIN 151"/>
    <property type="match status" value="1"/>
</dbReference>
<feature type="compositionally biased region" description="Low complexity" evidence="2">
    <location>
        <begin position="199"/>
        <end position="213"/>
    </location>
</feature>
<reference evidence="4" key="1">
    <citation type="journal article" date="2008" name="Nature">
        <title>The amphioxus genome and the evolution of the chordate karyotype.</title>
        <authorList>
            <consortium name="US DOE Joint Genome Institute (JGI-PGF)"/>
            <person name="Putnam N.H."/>
            <person name="Butts T."/>
            <person name="Ferrier D.E.K."/>
            <person name="Furlong R.F."/>
            <person name="Hellsten U."/>
            <person name="Kawashima T."/>
            <person name="Robinson-Rechavi M."/>
            <person name="Shoguchi E."/>
            <person name="Terry A."/>
            <person name="Yu J.-K."/>
            <person name="Benito-Gutierrez E.L."/>
            <person name="Dubchak I."/>
            <person name="Garcia-Fernandez J."/>
            <person name="Gibson-Brown J.J."/>
            <person name="Grigoriev I.V."/>
            <person name="Horton A.C."/>
            <person name="de Jong P.J."/>
            <person name="Jurka J."/>
            <person name="Kapitonov V.V."/>
            <person name="Kohara Y."/>
            <person name="Kuroki Y."/>
            <person name="Lindquist E."/>
            <person name="Lucas S."/>
            <person name="Osoegawa K."/>
            <person name="Pennacchio L.A."/>
            <person name="Salamov A.A."/>
            <person name="Satou Y."/>
            <person name="Sauka-Spengler T."/>
            <person name="Schmutz J."/>
            <person name="Shin-I T."/>
            <person name="Toyoda A."/>
            <person name="Bronner-Fraser M."/>
            <person name="Fujiyama A."/>
            <person name="Holland L.Z."/>
            <person name="Holland P.W.H."/>
            <person name="Satoh N."/>
            <person name="Rokhsar D.S."/>
        </authorList>
    </citation>
    <scope>NUCLEOTIDE SEQUENCE [LARGE SCALE GENOMIC DNA]</scope>
    <source>
        <strain evidence="4">S238N-H82</strain>
        <tissue evidence="4">Testes</tissue>
    </source>
</reference>
<accession>C3YTZ5</accession>
<dbReference type="SUPFAM" id="SSF54695">
    <property type="entry name" value="POZ domain"/>
    <property type="match status" value="1"/>
</dbReference>
<name>C3YTZ5_BRAFL</name>
<dbReference type="PANTHER" id="PTHR46518:SF1">
    <property type="entry name" value="OUTER DYNEIN ARM-DOCKING COMPLEX SUBUNIT 3"/>
    <property type="match status" value="1"/>
</dbReference>
<dbReference type="Gene3D" id="3.30.710.10">
    <property type="entry name" value="Potassium Channel Kv1.1, Chain A"/>
    <property type="match status" value="1"/>
</dbReference>
<feature type="compositionally biased region" description="Basic and acidic residues" evidence="2">
    <location>
        <begin position="310"/>
        <end position="326"/>
    </location>
</feature>
<dbReference type="Pfam" id="PF00651">
    <property type="entry name" value="BTB"/>
    <property type="match status" value="1"/>
</dbReference>
<feature type="region of interest" description="Disordered" evidence="2">
    <location>
        <begin position="199"/>
        <end position="351"/>
    </location>
</feature>
<sequence length="1389" mass="156157">MADLPCGSTILSSNFGRQILHNLALQQQTGKHCDIIVVAEGRKYPAHRCVLAAASNYFCSLLEFNQPEGRPRLEGAVAQLSEVSAGGLETALEFIYTSVVNTERCSWEELLQAASEVSSGGLETALEFVYTSVVNTERCSWEELLQAASEVSSAGVETALEFIYINTERCSWEELLQAARYLEIKPLEDILMSDLQTTTTTENNNTTSNQTDNETTDSCKKPALSPPPHSHAEGDKASEGNETPLDLSPSPSANHREETTLESLRASVSQAASPRRLRRQRKNPRPHKVRSSSDLQSLPDDTPMNENDENSQRKSEEGKEDKDKDATSPNDVLTDTTSSKVDNTVTDNKASPTNVTGLENIKIENTFSLHGMGNSFDLRVLGGKLPPKYTEVVPPNVTVGQHIPNGPIARTPASNTNTTTSSTAHPNTTAAHQLTVKTENLNTCAISVSPQIISPGAITAGNPANLTTLNTITAQPGGVTAQCLPQIANTLPGGAIIHLLPNPIGMSPLLQQYPFQLVAANSNVLLQTCSLPTAKVNSTDKAPQPQPEAHSPTGDVNKNTENKKAQQNTEQTVLQALRVNQRPDQEQVGQPHLNIPTLVKLVLVSQADELGEPDILALMTRIKPSIETEYPPSVLKTKVSAALDCGLREGIFTRKRDMNQRSIWAINAAKLKPVLNRFAIVLRNIVDLDFVYVQNLVFWNGIVLPLCDGLLWRPQRKSDNSKKSIHQSRVVLRGKEGLLFYFWRDIVTCDVMRGRPDFQSMQGWTPHDQIDQLRSKLSLKDRDRQAYYEASQRAIAKNENLVLALHAGNKEHRVALAESQNRDEEVIHKVFLERKTTRLAMLRNTAKKAIDLMDQKGCEEAKRYNAMQHQRSMCELRLRDLQTLLDSMELAGSKGPKDIEQEQVIRQLENRIDKMRIRINTAKNIRHTYEEILHYLKEESLVFPEKLDAMELAIRAQNKELAELRSIQQDAQLSKDAAKVDLQKQEQAHFEAKRMREQTLNEKKKQVEKQKEFAEKAEKRAQRATFHADDHAHDNPVSHLSITKSAEQIQTYEEAFRLIKEATVVFDINDIVWQFQTQDGTTRHLEKQCRDAEQLRAKLREDKGRVTAEFEQLKFSGEAGLSQNVLLLEQMGDHVKQEDERLSRALARLERTQNALRQATTGIHNLMDKLNSVKISVKVRDFPYSHVQKLKIIQVRLERTQNALRQATTGIHNLMDKLNSVKISVKVRDFPYSHVQKLNIQARLERTQNALRQATTGIHNLMDKLNSVKISVKKFPVPSSKMEVRDHLDVCEQKLLLLMKQLQLKVGPPGAERDKNMASSGFQAFLEGGLRKDNVRITLEKEESDYEDTYEYESQEHEEALSRSDIKRLGDQLLDVHRPKKKKTKKSKN</sequence>
<dbReference type="EMBL" id="GG666552">
    <property type="protein sequence ID" value="EEN56272.1"/>
    <property type="molecule type" value="Genomic_DNA"/>
</dbReference>
<dbReference type="InterPro" id="IPR033192">
    <property type="entry name" value="ODAD3"/>
</dbReference>
<dbReference type="CDD" id="cd18186">
    <property type="entry name" value="BTB_POZ_ZBTB_KLHL-like"/>
    <property type="match status" value="1"/>
</dbReference>
<dbReference type="InterPro" id="IPR000210">
    <property type="entry name" value="BTB/POZ_dom"/>
</dbReference>
<gene>
    <name evidence="4" type="ORF">BRAFLDRAFT_118271</name>
</gene>
<dbReference type="InterPro" id="IPR011333">
    <property type="entry name" value="SKP1/BTB/POZ_sf"/>
</dbReference>
<feature type="compositionally biased region" description="Low complexity" evidence="2">
    <location>
        <begin position="411"/>
        <end position="426"/>
    </location>
</feature>
<evidence type="ECO:0000256" key="2">
    <source>
        <dbReference type="SAM" id="MobiDB-lite"/>
    </source>
</evidence>
<dbReference type="PROSITE" id="PS50097">
    <property type="entry name" value="BTB"/>
    <property type="match status" value="1"/>
</dbReference>
<evidence type="ECO:0000256" key="1">
    <source>
        <dbReference type="SAM" id="Coils"/>
    </source>
</evidence>
<feature type="compositionally biased region" description="Basic and acidic residues" evidence="2">
    <location>
        <begin position="230"/>
        <end position="239"/>
    </location>
</feature>
<feature type="coiled-coil region" evidence="1">
    <location>
        <begin position="1082"/>
        <end position="1109"/>
    </location>
</feature>
<feature type="compositionally biased region" description="Polar residues" evidence="2">
    <location>
        <begin position="327"/>
        <end position="351"/>
    </location>
</feature>
<organism>
    <name type="scientific">Branchiostoma floridae</name>
    <name type="common">Florida lancelet</name>
    <name type="synonym">Amphioxus</name>
    <dbReference type="NCBI Taxonomy" id="7739"/>
    <lineage>
        <taxon>Eukaryota</taxon>
        <taxon>Metazoa</taxon>
        <taxon>Chordata</taxon>
        <taxon>Cephalochordata</taxon>
        <taxon>Leptocardii</taxon>
        <taxon>Amphioxiformes</taxon>
        <taxon>Branchiostomatidae</taxon>
        <taxon>Branchiostoma</taxon>
    </lineage>
</organism>
<dbReference type="eggNOG" id="KOG4441">
    <property type="taxonomic scope" value="Eukaryota"/>
</dbReference>
<feature type="coiled-coil region" evidence="1">
    <location>
        <begin position="905"/>
        <end position="967"/>
    </location>
</feature>
<feature type="compositionally biased region" description="Basic residues" evidence="2">
    <location>
        <begin position="275"/>
        <end position="290"/>
    </location>
</feature>
<feature type="coiled-coil region" evidence="1">
    <location>
        <begin position="1135"/>
        <end position="1169"/>
    </location>
</feature>
<evidence type="ECO:0000313" key="4">
    <source>
        <dbReference type="EMBL" id="EEN56272.1"/>
    </source>
</evidence>
<dbReference type="GO" id="GO:0005929">
    <property type="term" value="C:cilium"/>
    <property type="evidence" value="ECO:0007669"/>
    <property type="project" value="InterPro"/>
</dbReference>
<dbReference type="InParanoid" id="C3YTZ5"/>
<dbReference type="GO" id="GO:0003341">
    <property type="term" value="P:cilium movement"/>
    <property type="evidence" value="ECO:0007669"/>
    <property type="project" value="InterPro"/>
</dbReference>
<feature type="domain" description="BTB" evidence="3">
    <location>
        <begin position="33"/>
        <end position="104"/>
    </location>
</feature>
<feature type="region of interest" description="Disordered" evidence="2">
    <location>
        <begin position="536"/>
        <end position="568"/>
    </location>
</feature>
<proteinExistence type="predicted"/>